<organism evidence="8 9">
    <name type="scientific">Cylindrotheca closterium</name>
    <dbReference type="NCBI Taxonomy" id="2856"/>
    <lineage>
        <taxon>Eukaryota</taxon>
        <taxon>Sar</taxon>
        <taxon>Stramenopiles</taxon>
        <taxon>Ochrophyta</taxon>
        <taxon>Bacillariophyta</taxon>
        <taxon>Bacillariophyceae</taxon>
        <taxon>Bacillariophycidae</taxon>
        <taxon>Bacillariales</taxon>
        <taxon>Bacillariaceae</taxon>
        <taxon>Cylindrotheca</taxon>
    </lineage>
</organism>
<evidence type="ECO:0000256" key="6">
    <source>
        <dbReference type="ARBA" id="ARBA00022840"/>
    </source>
</evidence>
<dbReference type="Proteomes" id="UP001295423">
    <property type="component" value="Unassembled WGS sequence"/>
</dbReference>
<dbReference type="Gene3D" id="3.40.50.620">
    <property type="entry name" value="HUPs"/>
    <property type="match status" value="1"/>
</dbReference>
<evidence type="ECO:0000313" key="8">
    <source>
        <dbReference type="EMBL" id="CAJ1960867.1"/>
    </source>
</evidence>
<keyword evidence="6" id="KW-0067">ATP-binding</keyword>
<evidence type="ECO:0000256" key="4">
    <source>
        <dbReference type="ARBA" id="ARBA00022695"/>
    </source>
</evidence>
<keyword evidence="4" id="KW-0548">Nucleotidyltransferase</keyword>
<dbReference type="EMBL" id="CAKOGP040002076">
    <property type="protein sequence ID" value="CAJ1960867.1"/>
    <property type="molecule type" value="Genomic_DNA"/>
</dbReference>
<dbReference type="SUPFAM" id="SSF52374">
    <property type="entry name" value="Nucleotidylyl transferase"/>
    <property type="match status" value="1"/>
</dbReference>
<evidence type="ECO:0000313" key="9">
    <source>
        <dbReference type="Proteomes" id="UP001295423"/>
    </source>
</evidence>
<accession>A0AAD2G323</accession>
<evidence type="ECO:0000256" key="5">
    <source>
        <dbReference type="ARBA" id="ARBA00022741"/>
    </source>
</evidence>
<reference evidence="8" key="1">
    <citation type="submission" date="2023-08" db="EMBL/GenBank/DDBJ databases">
        <authorList>
            <person name="Audoor S."/>
            <person name="Bilcke G."/>
        </authorList>
    </citation>
    <scope>NUCLEOTIDE SEQUENCE</scope>
</reference>
<evidence type="ECO:0000256" key="7">
    <source>
        <dbReference type="ARBA" id="ARBA00023027"/>
    </source>
</evidence>
<evidence type="ECO:0000256" key="3">
    <source>
        <dbReference type="ARBA" id="ARBA00022679"/>
    </source>
</evidence>
<name>A0AAD2G323_9STRA</name>
<comment type="caution">
    <text evidence="8">The sequence shown here is derived from an EMBL/GenBank/DDBJ whole genome shotgun (WGS) entry which is preliminary data.</text>
</comment>
<keyword evidence="7" id="KW-0520">NAD</keyword>
<dbReference type="InterPro" id="IPR014729">
    <property type="entry name" value="Rossmann-like_a/b/a_fold"/>
</dbReference>
<keyword evidence="9" id="KW-1185">Reference proteome</keyword>
<evidence type="ECO:0000256" key="2">
    <source>
        <dbReference type="ARBA" id="ARBA00022642"/>
    </source>
</evidence>
<dbReference type="GO" id="GO:0005524">
    <property type="term" value="F:ATP binding"/>
    <property type="evidence" value="ECO:0007669"/>
    <property type="project" value="UniProtKB-KW"/>
</dbReference>
<keyword evidence="5" id="KW-0547">Nucleotide-binding</keyword>
<dbReference type="AlphaFoldDB" id="A0AAD2G323"/>
<sequence>MLFEQKTEFMSDSQKGNVRVGTAELLEMLRAEEPESDFSFCLGADTFADLTSLKWKRSLDVLRLLEGRLVVFSRKGSNAITKEQIELLNQRQHIDAKLLEVNTLTDVSSSMIRACKDDKILRTSLSPSVLEYMKEHRLFAFAPQSSDID</sequence>
<dbReference type="GO" id="GO:0016779">
    <property type="term" value="F:nucleotidyltransferase activity"/>
    <property type="evidence" value="ECO:0007669"/>
    <property type="project" value="UniProtKB-KW"/>
</dbReference>
<dbReference type="GO" id="GO:0009435">
    <property type="term" value="P:NAD+ biosynthetic process"/>
    <property type="evidence" value="ECO:0007669"/>
    <property type="project" value="InterPro"/>
</dbReference>
<protein>
    <submittedName>
        <fullName evidence="8">Uncharacterized protein</fullName>
    </submittedName>
</protein>
<dbReference type="PANTHER" id="PTHR39321:SF3">
    <property type="entry name" value="PHOSPHOPANTETHEINE ADENYLYLTRANSFERASE"/>
    <property type="match status" value="1"/>
</dbReference>
<proteinExistence type="predicted"/>
<dbReference type="InterPro" id="IPR005248">
    <property type="entry name" value="NadD/NMNAT"/>
</dbReference>
<keyword evidence="2" id="KW-0662">Pyridine nucleotide biosynthesis</keyword>
<dbReference type="PANTHER" id="PTHR39321">
    <property type="entry name" value="NICOTINATE-NUCLEOTIDE ADENYLYLTRANSFERASE-RELATED"/>
    <property type="match status" value="1"/>
</dbReference>
<keyword evidence="3" id="KW-0808">Transferase</keyword>
<comment type="pathway">
    <text evidence="1">Cofactor biosynthesis; NAD(+) biosynthesis.</text>
</comment>
<gene>
    <name evidence="8" type="ORF">CYCCA115_LOCUS18928</name>
</gene>
<evidence type="ECO:0000256" key="1">
    <source>
        <dbReference type="ARBA" id="ARBA00004790"/>
    </source>
</evidence>